<protein>
    <recommendedName>
        <fullName evidence="3">GNAT family N-acetyltransferase</fullName>
    </recommendedName>
</protein>
<reference evidence="2" key="1">
    <citation type="journal article" date="2019" name="Int. J. Syst. Evol. Microbiol.">
        <title>The Global Catalogue of Microorganisms (GCM) 10K type strain sequencing project: providing services to taxonomists for standard genome sequencing and annotation.</title>
        <authorList>
            <consortium name="The Broad Institute Genomics Platform"/>
            <consortium name="The Broad Institute Genome Sequencing Center for Infectious Disease"/>
            <person name="Wu L."/>
            <person name="Ma J."/>
        </authorList>
    </citation>
    <scope>NUCLEOTIDE SEQUENCE [LARGE SCALE GENOMIC DNA]</scope>
    <source>
        <strain evidence="2">CCUG 57401</strain>
    </source>
</reference>
<dbReference type="Gene3D" id="3.40.630.30">
    <property type="match status" value="1"/>
</dbReference>
<dbReference type="RefSeq" id="WP_376850881.1">
    <property type="nucleotide sequence ID" value="NZ_JBHSMF010000009.1"/>
</dbReference>
<evidence type="ECO:0000313" key="1">
    <source>
        <dbReference type="EMBL" id="MFC5498803.1"/>
    </source>
</evidence>
<proteinExistence type="predicted"/>
<dbReference type="SUPFAM" id="SSF55729">
    <property type="entry name" value="Acyl-CoA N-acyltransferases (Nat)"/>
    <property type="match status" value="1"/>
</dbReference>
<sequence>MGTEGMQALTQAQAVAHYEAMDLRARPATLHPGYVAADASRDPRLLPTYLLYQAQGQRWLHSLHLTAIPGTDLKDASSPYGYGGPLSTSDDARFLAQAWQACSQWMVQQRVVVDYVRFHPVLGNERWYGGSASDNREVVVMDLQGADFALAYPPRLKQTLKKAQRAGLVYRETALAPHARSFGAYYRSAMADIEADPFFLFGDAYFELLAATGLATLGACQRAGDADGPWLAASVFLQGRGLREYHLAATTAQGREVGASSFLLHEAALAARALGVPRLYLGGGSNPRPDNSLLFFKSSYSGRRLLYRTGSSVFRAADYDELKRRFAADWSAHPERPIFYRKV</sequence>
<accession>A0ABW0NI52</accession>
<name>A0ABW0NI52_9BURK</name>
<comment type="caution">
    <text evidence="1">The sequence shown here is derived from an EMBL/GenBank/DDBJ whole genome shotgun (WGS) entry which is preliminary data.</text>
</comment>
<evidence type="ECO:0008006" key="3">
    <source>
        <dbReference type="Google" id="ProtNLM"/>
    </source>
</evidence>
<keyword evidence="2" id="KW-1185">Reference proteome</keyword>
<evidence type="ECO:0000313" key="2">
    <source>
        <dbReference type="Proteomes" id="UP001596037"/>
    </source>
</evidence>
<organism evidence="1 2">
    <name type="scientific">Caenimonas terrae</name>
    <dbReference type="NCBI Taxonomy" id="696074"/>
    <lineage>
        <taxon>Bacteria</taxon>
        <taxon>Pseudomonadati</taxon>
        <taxon>Pseudomonadota</taxon>
        <taxon>Betaproteobacteria</taxon>
        <taxon>Burkholderiales</taxon>
        <taxon>Comamonadaceae</taxon>
        <taxon>Caenimonas</taxon>
    </lineage>
</organism>
<dbReference type="InterPro" id="IPR016181">
    <property type="entry name" value="Acyl_CoA_acyltransferase"/>
</dbReference>
<gene>
    <name evidence="1" type="ORF">ACFPOE_14745</name>
</gene>
<dbReference type="Proteomes" id="UP001596037">
    <property type="component" value="Unassembled WGS sequence"/>
</dbReference>
<dbReference type="EMBL" id="JBHSMF010000009">
    <property type="protein sequence ID" value="MFC5498803.1"/>
    <property type="molecule type" value="Genomic_DNA"/>
</dbReference>